<dbReference type="Gene3D" id="3.40.50.720">
    <property type="entry name" value="NAD(P)-binding Rossmann-like Domain"/>
    <property type="match status" value="1"/>
</dbReference>
<sequence length="388" mass="44150">MLKVCPVCRSKEIDEIVYISAVPALANVLWSDQERAVSAKKGDICLVICRNCSFIFNSAYDPDLVDYDCCYENSLHCSNTFNGYCERLASDLSQRLHLKDKTIIEIGCGQGQFLSMLQHAGDNLAIGFDPSYRGAEPEEHDKTKIYTCIFPPKHPLEQEPDFLCCRHVLEHIFEPEAFVEEVTAAAKPRCKLYFEVPNANYMLRLPGIWDLLYEHFAYYTTTALKYLFLSAGCENIQVTERFYDQYLGLEAYTGKKRLSTNCQPQTHQIVTSAQKFGKAYKEKVQEWAKYLDSLVSKGEKVIIWGAGAKGIMFLNFLGMDYRTVPFITDINPAKHGCFLTGSGQMVIPPEELTSYRPDKVIIMNPAYKNEIEADLQRMDLHKAQILIA</sequence>
<evidence type="ECO:0000313" key="3">
    <source>
        <dbReference type="Proteomes" id="UP000189674"/>
    </source>
</evidence>
<keyword evidence="3" id="KW-1185">Reference proteome</keyword>
<dbReference type="EMBL" id="CP019791">
    <property type="protein sequence ID" value="AQT69443.1"/>
    <property type="molecule type" value="Genomic_DNA"/>
</dbReference>
<feature type="domain" description="C-methyltransferase" evidence="1">
    <location>
        <begin position="273"/>
        <end position="384"/>
    </location>
</feature>
<name>A0A1U9NNG3_9BACT</name>
<dbReference type="Proteomes" id="UP000189674">
    <property type="component" value="Chromosome"/>
</dbReference>
<dbReference type="PANTHER" id="PTHR43861">
    <property type="entry name" value="TRANS-ACONITATE 2-METHYLTRANSFERASE-RELATED"/>
    <property type="match status" value="1"/>
</dbReference>
<dbReference type="Pfam" id="PF13489">
    <property type="entry name" value="Methyltransf_23"/>
    <property type="match status" value="1"/>
</dbReference>
<evidence type="ECO:0000259" key="1">
    <source>
        <dbReference type="Pfam" id="PF08484"/>
    </source>
</evidence>
<dbReference type="STRING" id="1936003.STSP2_02633"/>
<evidence type="ECO:0000313" key="2">
    <source>
        <dbReference type="EMBL" id="AQT69443.1"/>
    </source>
</evidence>
<proteinExistence type="predicted"/>
<protein>
    <recommendedName>
        <fullName evidence="1">C-methyltransferase domain-containing protein</fullName>
    </recommendedName>
</protein>
<dbReference type="RefSeq" id="WP_146663128.1">
    <property type="nucleotide sequence ID" value="NZ_CP019791.1"/>
</dbReference>
<dbReference type="OrthoDB" id="238183at2"/>
<dbReference type="InterPro" id="IPR013691">
    <property type="entry name" value="MeTrfase_14"/>
</dbReference>
<dbReference type="KEGG" id="alus:STSP2_02633"/>
<dbReference type="InterPro" id="IPR029063">
    <property type="entry name" value="SAM-dependent_MTases_sf"/>
</dbReference>
<organism evidence="2 3">
    <name type="scientific">Anaerohalosphaera lusitana</name>
    <dbReference type="NCBI Taxonomy" id="1936003"/>
    <lineage>
        <taxon>Bacteria</taxon>
        <taxon>Pseudomonadati</taxon>
        <taxon>Planctomycetota</taxon>
        <taxon>Phycisphaerae</taxon>
        <taxon>Sedimentisphaerales</taxon>
        <taxon>Anaerohalosphaeraceae</taxon>
        <taxon>Anaerohalosphaera</taxon>
    </lineage>
</organism>
<gene>
    <name evidence="2" type="ORF">STSP2_02633</name>
</gene>
<dbReference type="Gene3D" id="3.40.50.150">
    <property type="entry name" value="Vaccinia Virus protein VP39"/>
    <property type="match status" value="1"/>
</dbReference>
<dbReference type="SUPFAM" id="SSF53335">
    <property type="entry name" value="S-adenosyl-L-methionine-dependent methyltransferases"/>
    <property type="match status" value="1"/>
</dbReference>
<accession>A0A1U9NNG3</accession>
<dbReference type="Pfam" id="PF08484">
    <property type="entry name" value="Methyltransf_14"/>
    <property type="match status" value="1"/>
</dbReference>
<dbReference type="CDD" id="cd02440">
    <property type="entry name" value="AdoMet_MTases"/>
    <property type="match status" value="1"/>
</dbReference>
<dbReference type="AlphaFoldDB" id="A0A1U9NNG3"/>
<reference evidence="3" key="1">
    <citation type="submission" date="2017-02" db="EMBL/GenBank/DDBJ databases">
        <title>Comparative genomics and description of representatives of a novel lineage of planctomycetes thriving in anoxic sediments.</title>
        <authorList>
            <person name="Spring S."/>
            <person name="Bunk B."/>
            <person name="Sproer C."/>
        </authorList>
    </citation>
    <scope>NUCLEOTIDE SEQUENCE [LARGE SCALE GENOMIC DNA]</scope>
    <source>
        <strain evidence="3">ST-NAGAB-D1</strain>
    </source>
</reference>